<dbReference type="GeneID" id="37108924"/>
<keyword evidence="2" id="KW-1185">Reference proteome</keyword>
<organism evidence="1 2">
    <name type="scientific">Aspergillus sclerotioniger CBS 115572</name>
    <dbReference type="NCBI Taxonomy" id="1450535"/>
    <lineage>
        <taxon>Eukaryota</taxon>
        <taxon>Fungi</taxon>
        <taxon>Dikarya</taxon>
        <taxon>Ascomycota</taxon>
        <taxon>Pezizomycotina</taxon>
        <taxon>Eurotiomycetes</taxon>
        <taxon>Eurotiomycetidae</taxon>
        <taxon>Eurotiales</taxon>
        <taxon>Aspergillaceae</taxon>
        <taxon>Aspergillus</taxon>
        <taxon>Aspergillus subgen. Circumdati</taxon>
    </lineage>
</organism>
<comment type="caution">
    <text evidence="1">The sequence shown here is derived from an EMBL/GenBank/DDBJ whole genome shotgun (WGS) entry which is preliminary data.</text>
</comment>
<reference evidence="1 2" key="1">
    <citation type="submission" date="2016-12" db="EMBL/GenBank/DDBJ databases">
        <title>The genomes of Aspergillus section Nigri reveals drivers in fungal speciation.</title>
        <authorList>
            <consortium name="DOE Joint Genome Institute"/>
            <person name="Vesth T.C."/>
            <person name="Nybo J."/>
            <person name="Theobald S."/>
            <person name="Brandl J."/>
            <person name="Frisvad J.C."/>
            <person name="Nielsen K.F."/>
            <person name="Lyhne E.K."/>
            <person name="Kogle M.E."/>
            <person name="Kuo A."/>
            <person name="Riley R."/>
            <person name="Clum A."/>
            <person name="Nolan M."/>
            <person name="Lipzen A."/>
            <person name="Salamov A."/>
            <person name="Henrissat B."/>
            <person name="Wiebenga A."/>
            <person name="De Vries R.P."/>
            <person name="Grigoriev I.V."/>
            <person name="Mortensen U.H."/>
            <person name="Andersen M.R."/>
            <person name="Baker S.E."/>
        </authorList>
    </citation>
    <scope>NUCLEOTIDE SEQUENCE [LARGE SCALE GENOMIC DNA]</scope>
    <source>
        <strain evidence="1 2">CBS 115572</strain>
    </source>
</reference>
<name>A0A317V1P9_9EURO</name>
<evidence type="ECO:0000313" key="1">
    <source>
        <dbReference type="EMBL" id="PWY67995.1"/>
    </source>
</evidence>
<dbReference type="EMBL" id="MSFK01000046">
    <property type="protein sequence ID" value="PWY67995.1"/>
    <property type="molecule type" value="Genomic_DNA"/>
</dbReference>
<protein>
    <submittedName>
        <fullName evidence="1">Uncharacterized protein</fullName>
    </submittedName>
</protein>
<accession>A0A317V1P9</accession>
<sequence>MRIMLWLGLLASQRQISRHPAICHRPWSHFNLDWLPSRMTHYSNNNHVDSGIRKGDGHAERRCDHERGVDETADGRSPLVDAVADPGPNNTLMHHYTASHRALKYTCSCSCIAHMISSER</sequence>
<dbReference type="Proteomes" id="UP000246702">
    <property type="component" value="Unassembled WGS sequence"/>
</dbReference>
<evidence type="ECO:0000313" key="2">
    <source>
        <dbReference type="Proteomes" id="UP000246702"/>
    </source>
</evidence>
<gene>
    <name evidence="1" type="ORF">BO94DRAFT_305569</name>
</gene>
<proteinExistence type="predicted"/>
<dbReference type="AlphaFoldDB" id="A0A317V1P9"/>
<dbReference type="RefSeq" id="XP_025462044.1">
    <property type="nucleotide sequence ID" value="XM_025606781.1"/>
</dbReference>